<evidence type="ECO:0000313" key="8">
    <source>
        <dbReference type="EMBL" id="KAK0404811.1"/>
    </source>
</evidence>
<dbReference type="Pfam" id="PF02798">
    <property type="entry name" value="GST_N"/>
    <property type="match status" value="2"/>
</dbReference>
<dbReference type="InterPro" id="IPR050213">
    <property type="entry name" value="GST_superfamily"/>
</dbReference>
<dbReference type="PRINTS" id="PR01268">
    <property type="entry name" value="GSTRNSFRASEP"/>
</dbReference>
<evidence type="ECO:0000256" key="2">
    <source>
        <dbReference type="ARBA" id="ARBA00011738"/>
    </source>
</evidence>
<comment type="subunit">
    <text evidence="2">Homodimer.</text>
</comment>
<dbReference type="SUPFAM" id="SSF52833">
    <property type="entry name" value="Thioredoxin-like"/>
    <property type="match status" value="2"/>
</dbReference>
<feature type="domain" description="GST N-terminal" evidence="6">
    <location>
        <begin position="237"/>
        <end position="315"/>
    </location>
</feature>
<feature type="domain" description="GST C-terminal" evidence="7">
    <location>
        <begin position="317"/>
        <end position="439"/>
    </location>
</feature>
<sequence length="447" mass="52199">MVYELVYIDIRGLAEMMRLLLADQGIAFTEERIGDLEKWKQMKAGFAFGQVPCLKEGDKALVQTGAIMRHLARKHNLYGKTEEEQTYADMFFECIRDIHVKYVTLIYYEYDVEGKKEKYIGEDLPQFLGQLEKLFVSHQNGEKFVLGETLSFVDYALFEELDIHLILDPHALDKFPALKAFHGRFGARPSLKEYLEKRKAANVKVNGNGKHPLPRRVLFNSYRSPCRHRAFRKAMPPKYELIYFDIRGLAEQIRLLCADNDIPFTEKRIKTPEEWTKIKKQFSFGQVPCLKDDDAPIVQTGAIVRHLARKHNLYGRDEDDQCYADMFFEGIRDVHDKYVQLMYKDYDTEGKKEEFLQTTLPTALDQIEKLFVTRQNGEHFVLGDKISFVDYALFEELDIFLILDPTTLDAFNSLKAFHKRINQRPSLKTYLDKRAADCVKVNWNGRQ</sequence>
<dbReference type="SFLD" id="SFLDG00363">
    <property type="entry name" value="AMPS_(cytGST):_Alpha-__Mu-__Pi"/>
    <property type="match status" value="2"/>
</dbReference>
<dbReference type="PROSITE" id="PS50405">
    <property type="entry name" value="GST_CTER"/>
    <property type="match status" value="2"/>
</dbReference>
<dbReference type="InterPro" id="IPR036282">
    <property type="entry name" value="Glutathione-S-Trfase_C_sf"/>
</dbReference>
<dbReference type="EMBL" id="JAUCMV010000004">
    <property type="protein sequence ID" value="KAK0404811.1"/>
    <property type="molecule type" value="Genomic_DNA"/>
</dbReference>
<gene>
    <name evidence="8" type="ORF">QR680_017642</name>
</gene>
<evidence type="ECO:0000259" key="6">
    <source>
        <dbReference type="PROSITE" id="PS50404"/>
    </source>
</evidence>
<comment type="similarity">
    <text evidence="1">Belongs to the GST superfamily. Pi family.</text>
</comment>
<dbReference type="Gene3D" id="3.40.30.10">
    <property type="entry name" value="Glutaredoxin"/>
    <property type="match status" value="2"/>
</dbReference>
<evidence type="ECO:0000313" key="9">
    <source>
        <dbReference type="Proteomes" id="UP001175271"/>
    </source>
</evidence>
<feature type="domain" description="GST N-terminal" evidence="6">
    <location>
        <begin position="1"/>
        <end position="79"/>
    </location>
</feature>
<dbReference type="InterPro" id="IPR040079">
    <property type="entry name" value="Glutathione_S-Trfase"/>
</dbReference>
<dbReference type="GO" id="GO:0005829">
    <property type="term" value="C:cytosol"/>
    <property type="evidence" value="ECO:0007669"/>
    <property type="project" value="TreeGrafter"/>
</dbReference>
<dbReference type="AlphaFoldDB" id="A0AA39HFB3"/>
<dbReference type="Gene3D" id="1.20.1050.10">
    <property type="match status" value="2"/>
</dbReference>
<dbReference type="Pfam" id="PF14497">
    <property type="entry name" value="GST_C_3"/>
    <property type="match status" value="2"/>
</dbReference>
<dbReference type="InterPro" id="IPR010987">
    <property type="entry name" value="Glutathione-S-Trfase_C-like"/>
</dbReference>
<evidence type="ECO:0000256" key="3">
    <source>
        <dbReference type="ARBA" id="ARBA00012452"/>
    </source>
</evidence>
<evidence type="ECO:0000256" key="4">
    <source>
        <dbReference type="ARBA" id="ARBA00022679"/>
    </source>
</evidence>
<comment type="caution">
    <text evidence="8">The sequence shown here is derived from an EMBL/GenBank/DDBJ whole genome shotgun (WGS) entry which is preliminary data.</text>
</comment>
<dbReference type="SFLD" id="SFLDG01205">
    <property type="entry name" value="AMPS.1"/>
    <property type="match status" value="2"/>
</dbReference>
<dbReference type="PROSITE" id="PS50404">
    <property type="entry name" value="GST_NTER"/>
    <property type="match status" value="2"/>
</dbReference>
<name>A0AA39HFB3_9BILA</name>
<dbReference type="FunFam" id="1.20.1050.10:FF:000020">
    <property type="entry name" value="Glutathione S-transferase P 1"/>
    <property type="match status" value="2"/>
</dbReference>
<evidence type="ECO:0000256" key="5">
    <source>
        <dbReference type="ARBA" id="ARBA00032759"/>
    </source>
</evidence>
<dbReference type="PANTHER" id="PTHR11571:SF141">
    <property type="entry name" value="GLUTATHIONE S-TRANSFERASE"/>
    <property type="match status" value="1"/>
</dbReference>
<dbReference type="InterPro" id="IPR004046">
    <property type="entry name" value="GST_C"/>
</dbReference>
<organism evidence="8 9">
    <name type="scientific">Steinernema hermaphroditum</name>
    <dbReference type="NCBI Taxonomy" id="289476"/>
    <lineage>
        <taxon>Eukaryota</taxon>
        <taxon>Metazoa</taxon>
        <taxon>Ecdysozoa</taxon>
        <taxon>Nematoda</taxon>
        <taxon>Chromadorea</taxon>
        <taxon>Rhabditida</taxon>
        <taxon>Tylenchina</taxon>
        <taxon>Panagrolaimomorpha</taxon>
        <taxon>Strongyloidoidea</taxon>
        <taxon>Steinernematidae</taxon>
        <taxon>Steinernema</taxon>
    </lineage>
</organism>
<proteinExistence type="inferred from homology"/>
<dbReference type="SFLD" id="SFLDS00019">
    <property type="entry name" value="Glutathione_Transferase_(cytos"/>
    <property type="match status" value="2"/>
</dbReference>
<dbReference type="InterPro" id="IPR004045">
    <property type="entry name" value="Glutathione_S-Trfase_N"/>
</dbReference>
<dbReference type="Proteomes" id="UP001175271">
    <property type="component" value="Unassembled WGS sequence"/>
</dbReference>
<dbReference type="GO" id="GO:0006749">
    <property type="term" value="P:glutathione metabolic process"/>
    <property type="evidence" value="ECO:0007669"/>
    <property type="project" value="TreeGrafter"/>
</dbReference>
<keyword evidence="4" id="KW-0808">Transferase</keyword>
<evidence type="ECO:0000259" key="7">
    <source>
        <dbReference type="PROSITE" id="PS50405"/>
    </source>
</evidence>
<protein>
    <recommendedName>
        <fullName evidence="3">glutathione transferase</fullName>
        <ecNumber evidence="3">2.5.1.18</ecNumber>
    </recommendedName>
    <alternativeName>
        <fullName evidence="5">GST class-pi</fullName>
    </alternativeName>
</protein>
<dbReference type="InterPro" id="IPR003082">
    <property type="entry name" value="GST_pi"/>
</dbReference>
<feature type="domain" description="GST C-terminal" evidence="7">
    <location>
        <begin position="81"/>
        <end position="203"/>
    </location>
</feature>
<dbReference type="EC" id="2.5.1.18" evidence="3"/>
<dbReference type="InterPro" id="IPR036249">
    <property type="entry name" value="Thioredoxin-like_sf"/>
</dbReference>
<accession>A0AA39HFB3</accession>
<dbReference type="FunFam" id="3.40.30.10:FF:000168">
    <property type="entry name" value="Glutathione S-transferase 2"/>
    <property type="match status" value="1"/>
</dbReference>
<reference evidence="8" key="1">
    <citation type="submission" date="2023-06" db="EMBL/GenBank/DDBJ databases">
        <title>Genomic analysis of the entomopathogenic nematode Steinernema hermaphroditum.</title>
        <authorList>
            <person name="Schwarz E.M."/>
            <person name="Heppert J.K."/>
            <person name="Baniya A."/>
            <person name="Schwartz H.T."/>
            <person name="Tan C.-H."/>
            <person name="Antoshechkin I."/>
            <person name="Sternberg P.W."/>
            <person name="Goodrich-Blair H."/>
            <person name="Dillman A.R."/>
        </authorList>
    </citation>
    <scope>NUCLEOTIDE SEQUENCE</scope>
    <source>
        <strain evidence="8">PS9179</strain>
        <tissue evidence="8">Whole animal</tissue>
    </source>
</reference>
<keyword evidence="9" id="KW-1185">Reference proteome</keyword>
<dbReference type="SUPFAM" id="SSF47616">
    <property type="entry name" value="GST C-terminal domain-like"/>
    <property type="match status" value="2"/>
</dbReference>
<dbReference type="PANTHER" id="PTHR11571">
    <property type="entry name" value="GLUTATHIONE S-TRANSFERASE"/>
    <property type="match status" value="1"/>
</dbReference>
<evidence type="ECO:0000256" key="1">
    <source>
        <dbReference type="ARBA" id="ARBA00007297"/>
    </source>
</evidence>
<dbReference type="GO" id="GO:0004364">
    <property type="term" value="F:glutathione transferase activity"/>
    <property type="evidence" value="ECO:0007669"/>
    <property type="project" value="UniProtKB-EC"/>
</dbReference>